<dbReference type="GO" id="GO:0005886">
    <property type="term" value="C:plasma membrane"/>
    <property type="evidence" value="ECO:0007669"/>
    <property type="project" value="UniProtKB-SubCell"/>
</dbReference>
<reference evidence="9 10" key="1">
    <citation type="submission" date="2018-07" db="EMBL/GenBank/DDBJ databases">
        <title>Genomic Encyclopedia of Type Strains, Phase IV (KMG-IV): sequencing the most valuable type-strain genomes for metagenomic binning, comparative biology and taxonomic classification.</title>
        <authorList>
            <person name="Goeker M."/>
        </authorList>
    </citation>
    <scope>NUCLEOTIDE SEQUENCE [LARGE SCALE GENOMIC DNA]</scope>
    <source>
        <strain evidence="9 10">DSM 7466</strain>
    </source>
</reference>
<keyword evidence="5 7" id="KW-0472">Membrane</keyword>
<evidence type="ECO:0000256" key="3">
    <source>
        <dbReference type="ARBA" id="ARBA00022781"/>
    </source>
</evidence>
<dbReference type="EMBL" id="QREL01000001">
    <property type="protein sequence ID" value="REE28399.1"/>
    <property type="molecule type" value="Genomic_DNA"/>
</dbReference>
<keyword evidence="2 7" id="KW-0813">Transport</keyword>
<comment type="function">
    <text evidence="7">Component of the A-type ATP synthase that produces ATP from ADP in the presence of a proton gradient across the membrane.</text>
</comment>
<keyword evidence="4 7" id="KW-0406">Ion transport</keyword>
<evidence type="ECO:0000313" key="9">
    <source>
        <dbReference type="EMBL" id="REE28399.1"/>
    </source>
</evidence>
<sequence>MSSGAEKIVSSIMSEAQAKANAIIQEAEEEAAGILKEGEKRAQIVSERILESARKQADMRYQQIISEAKMNARRAELEAREEVIQEAFKRAEEELENLASTSNEEYLTALRGMIKEAAVEIGGGDLVVSMKEDDRSHDPGLDKIAAEVEAETGKKTTLEVGDSIRTIGGALVRTKDGLIEVNNTIEARMSRFRKALRSEVARVLFE</sequence>
<dbReference type="GO" id="GO:0046961">
    <property type="term" value="F:proton-transporting ATPase activity, rotational mechanism"/>
    <property type="evidence" value="ECO:0007669"/>
    <property type="project" value="InterPro"/>
</dbReference>
<name>A0A371ND13_9EURY</name>
<organism evidence="9 10">
    <name type="scientific">Methanothermobacter defluvii</name>
    <dbReference type="NCBI Taxonomy" id="49339"/>
    <lineage>
        <taxon>Archaea</taxon>
        <taxon>Methanobacteriati</taxon>
        <taxon>Methanobacteriota</taxon>
        <taxon>Methanomada group</taxon>
        <taxon>Methanobacteria</taxon>
        <taxon>Methanobacteriales</taxon>
        <taxon>Methanobacteriaceae</taxon>
        <taxon>Methanothermobacter</taxon>
    </lineage>
</organism>
<evidence type="ECO:0000256" key="8">
    <source>
        <dbReference type="SAM" id="Coils"/>
    </source>
</evidence>
<protein>
    <recommendedName>
        <fullName evidence="7">A-type ATP synthase subunit E</fullName>
    </recommendedName>
</protein>
<dbReference type="InterPro" id="IPR028987">
    <property type="entry name" value="ATP_synth_B-like_membr_sf"/>
</dbReference>
<dbReference type="InterPro" id="IPR038495">
    <property type="entry name" value="ATPase_E_C"/>
</dbReference>
<dbReference type="GO" id="GO:0042777">
    <property type="term" value="P:proton motive force-driven plasma membrane ATP synthesis"/>
    <property type="evidence" value="ECO:0007669"/>
    <property type="project" value="UniProtKB-UniRule"/>
</dbReference>
<comment type="subcellular location">
    <subcellularLocation>
        <location evidence="7">Cell membrane</location>
        <topology evidence="7">Peripheral membrane protein</topology>
    </subcellularLocation>
</comment>
<keyword evidence="8" id="KW-0175">Coiled coil</keyword>
<dbReference type="GO" id="GO:0033178">
    <property type="term" value="C:proton-transporting two-sector ATPase complex, catalytic domain"/>
    <property type="evidence" value="ECO:0007669"/>
    <property type="project" value="InterPro"/>
</dbReference>
<keyword evidence="10" id="KW-1185">Reference proteome</keyword>
<keyword evidence="7" id="KW-1003">Cell membrane</keyword>
<dbReference type="PANTHER" id="PTHR45715">
    <property type="entry name" value="ATPASE H+-TRANSPORTING V1 SUBUNIT E1A-RELATED"/>
    <property type="match status" value="1"/>
</dbReference>
<dbReference type="Gene3D" id="1.20.5.620">
    <property type="entry name" value="F1F0 ATP synthase subunit B, membrane domain"/>
    <property type="match status" value="1"/>
</dbReference>
<evidence type="ECO:0000256" key="6">
    <source>
        <dbReference type="ARBA" id="ARBA00023310"/>
    </source>
</evidence>
<dbReference type="SUPFAM" id="SSF81573">
    <property type="entry name" value="F1F0 ATP synthase subunit B, membrane domain"/>
    <property type="match status" value="1"/>
</dbReference>
<feature type="coiled-coil region" evidence="8">
    <location>
        <begin position="74"/>
        <end position="104"/>
    </location>
</feature>
<evidence type="ECO:0000256" key="2">
    <source>
        <dbReference type="ARBA" id="ARBA00022448"/>
    </source>
</evidence>
<evidence type="ECO:0000256" key="5">
    <source>
        <dbReference type="ARBA" id="ARBA00023136"/>
    </source>
</evidence>
<comment type="similarity">
    <text evidence="1 7">Belongs to the V-ATPase E subunit family.</text>
</comment>
<dbReference type="Pfam" id="PF01991">
    <property type="entry name" value="vATP-synt_E"/>
    <property type="match status" value="1"/>
</dbReference>
<comment type="subunit">
    <text evidence="7">Has multiple subunits with at least A(3), B(3), C, D, E, F, H, I and proteolipid K(x).</text>
</comment>
<dbReference type="RefSeq" id="WP_115892078.1">
    <property type="nucleotide sequence ID" value="NZ_QREL01000001.1"/>
</dbReference>
<dbReference type="SUPFAM" id="SSF160527">
    <property type="entry name" value="V-type ATPase subunit E-like"/>
    <property type="match status" value="1"/>
</dbReference>
<evidence type="ECO:0000256" key="7">
    <source>
        <dbReference type="HAMAP-Rule" id="MF_00311"/>
    </source>
</evidence>
<dbReference type="GO" id="GO:0046933">
    <property type="term" value="F:proton-transporting ATP synthase activity, rotational mechanism"/>
    <property type="evidence" value="ECO:0007669"/>
    <property type="project" value="UniProtKB-UniRule"/>
</dbReference>
<keyword evidence="6 7" id="KW-0066">ATP synthesis</keyword>
<evidence type="ECO:0000313" key="10">
    <source>
        <dbReference type="Proteomes" id="UP000256864"/>
    </source>
</evidence>
<dbReference type="GO" id="GO:0005524">
    <property type="term" value="F:ATP binding"/>
    <property type="evidence" value="ECO:0007669"/>
    <property type="project" value="UniProtKB-UniRule"/>
</dbReference>
<comment type="caution">
    <text evidence="9">The sequence shown here is derived from an EMBL/GenBank/DDBJ whole genome shotgun (WGS) entry which is preliminary data.</text>
</comment>
<accession>A0A371ND13</accession>
<evidence type="ECO:0000256" key="1">
    <source>
        <dbReference type="ARBA" id="ARBA00005901"/>
    </source>
</evidence>
<dbReference type="InterPro" id="IPR002842">
    <property type="entry name" value="ATPase_V1_Esu"/>
</dbReference>
<gene>
    <name evidence="7" type="primary">atpE</name>
    <name evidence="9" type="ORF">C7452_0408</name>
</gene>
<dbReference type="Proteomes" id="UP000256864">
    <property type="component" value="Unassembled WGS sequence"/>
</dbReference>
<dbReference type="Gene3D" id="3.30.2320.30">
    <property type="entry name" value="ATP synthase, E subunit, C-terminal"/>
    <property type="match status" value="1"/>
</dbReference>
<dbReference type="HAMAP" id="MF_00311">
    <property type="entry name" value="ATP_synth_E_arch"/>
    <property type="match status" value="1"/>
</dbReference>
<proteinExistence type="inferred from homology"/>
<dbReference type="AlphaFoldDB" id="A0A371ND13"/>
<keyword evidence="3 7" id="KW-0375">Hydrogen ion transport</keyword>
<evidence type="ECO:0000256" key="4">
    <source>
        <dbReference type="ARBA" id="ARBA00023065"/>
    </source>
</evidence>